<dbReference type="EMBL" id="NWSL01000001">
    <property type="protein sequence ID" value="PDS53381.1"/>
    <property type="molecule type" value="Genomic_DNA"/>
</dbReference>
<evidence type="ECO:0000313" key="1">
    <source>
        <dbReference type="EMBL" id="PDS53381.1"/>
    </source>
</evidence>
<keyword evidence="2" id="KW-1185">Reference proteome</keyword>
<dbReference type="Proteomes" id="UP000219972">
    <property type="component" value="Unassembled WGS sequence"/>
</dbReference>
<sequence>MKTGLAPTCVGFEDAAPPREPLILVRPAGASKGEAGALTPDECKKRQASMILRGSALQAAHLSNGNLQG</sequence>
<proteinExistence type="predicted"/>
<reference evidence="1 2" key="1">
    <citation type="submission" date="2017-09" db="EMBL/GenBank/DDBJ databases">
        <title>Comparative genomics of rhizobia isolated from Phaseolus vulgaris in China.</title>
        <authorList>
            <person name="Tong W."/>
        </authorList>
    </citation>
    <scope>NUCLEOTIDE SEQUENCE [LARGE SCALE GENOMIC DNA]</scope>
    <source>
        <strain evidence="1 2">Y27</strain>
    </source>
</reference>
<accession>A0ABX4JE50</accession>
<evidence type="ECO:0000313" key="2">
    <source>
        <dbReference type="Proteomes" id="UP000219972"/>
    </source>
</evidence>
<name>A0ABX4JE50_9HYPH</name>
<gene>
    <name evidence="1" type="ORF">CO662_00615</name>
</gene>
<organism evidence="1 2">
    <name type="scientific">Rhizobium anhuiense</name>
    <dbReference type="NCBI Taxonomy" id="1184720"/>
    <lineage>
        <taxon>Bacteria</taxon>
        <taxon>Pseudomonadati</taxon>
        <taxon>Pseudomonadota</taxon>
        <taxon>Alphaproteobacteria</taxon>
        <taxon>Hyphomicrobiales</taxon>
        <taxon>Rhizobiaceae</taxon>
        <taxon>Rhizobium/Agrobacterium group</taxon>
        <taxon>Rhizobium</taxon>
    </lineage>
</organism>
<comment type="caution">
    <text evidence="1">The sequence shown here is derived from an EMBL/GenBank/DDBJ whole genome shotgun (WGS) entry which is preliminary data.</text>
</comment>
<protein>
    <submittedName>
        <fullName evidence="1">Uncharacterized protein</fullName>
    </submittedName>
</protein>